<evidence type="ECO:0000256" key="3">
    <source>
        <dbReference type="ARBA" id="ARBA00022475"/>
    </source>
</evidence>
<keyword evidence="5 6" id="KW-0472">Membrane</keyword>
<sequence>MSKPNIWDDVIGEPEGARSPECAWSLSHACFRHSRNWCYTFLSVLIAPPCALMLGCCFACQAFEQIWCTTPCLRCFKIYFASLRTMVQSCLAATVVPTCEAVGHVCRNVRVNMRSDAPDEKDLLII</sequence>
<dbReference type="GO" id="GO:0000139">
    <property type="term" value="C:Golgi membrane"/>
    <property type="evidence" value="ECO:0007669"/>
    <property type="project" value="UniProtKB-SubCell"/>
</dbReference>
<protein>
    <recommendedName>
        <fullName evidence="6">Caveolin</fullName>
    </recommendedName>
</protein>
<reference evidence="7 8" key="1">
    <citation type="submission" date="2017-07" db="EMBL/GenBank/DDBJ databases">
        <authorList>
            <person name="Talla V."/>
            <person name="Backstrom N."/>
        </authorList>
    </citation>
    <scope>NUCLEOTIDE SEQUENCE [LARGE SCALE GENOMIC DNA]</scope>
</reference>
<name>A0A5E4Q9E0_9NEOP</name>
<comment type="similarity">
    <text evidence="2 6">Belongs to the caveolin family.</text>
</comment>
<evidence type="ECO:0000256" key="5">
    <source>
        <dbReference type="ARBA" id="ARBA00023136"/>
    </source>
</evidence>
<dbReference type="GO" id="GO:0005901">
    <property type="term" value="C:caveola"/>
    <property type="evidence" value="ECO:0007669"/>
    <property type="project" value="UniProtKB-SubCell"/>
</dbReference>
<evidence type="ECO:0000313" key="8">
    <source>
        <dbReference type="Proteomes" id="UP000324832"/>
    </source>
</evidence>
<dbReference type="GO" id="GO:0070836">
    <property type="term" value="P:caveola assembly"/>
    <property type="evidence" value="ECO:0007669"/>
    <property type="project" value="InterPro"/>
</dbReference>
<dbReference type="InterPro" id="IPR001612">
    <property type="entry name" value="Caveolin"/>
</dbReference>
<gene>
    <name evidence="7" type="ORF">LSINAPIS_LOCUS6753</name>
</gene>
<dbReference type="PANTHER" id="PTHR10844:SF19">
    <property type="entry name" value="CAVEOLIN-2"/>
    <property type="match status" value="1"/>
</dbReference>
<comment type="subcellular location">
    <subcellularLocation>
        <location evidence="1 6">Cell membrane</location>
        <topology evidence="1 6">Peripheral membrane protein</topology>
    </subcellularLocation>
    <subcellularLocation>
        <location evidence="6">Golgi apparatus membrane</location>
        <topology evidence="6">Peripheral membrane protein</topology>
    </subcellularLocation>
    <subcellularLocation>
        <location evidence="6">Membrane</location>
        <location evidence="6">Caveola</location>
        <topology evidence="6">Peripheral membrane protein</topology>
    </subcellularLocation>
</comment>
<evidence type="ECO:0000256" key="6">
    <source>
        <dbReference type="RuleBase" id="RU000680"/>
    </source>
</evidence>
<dbReference type="Proteomes" id="UP000324832">
    <property type="component" value="Unassembled WGS sequence"/>
</dbReference>
<dbReference type="AlphaFoldDB" id="A0A5E4Q9E0"/>
<dbReference type="PANTHER" id="PTHR10844">
    <property type="entry name" value="CAVEOLIN"/>
    <property type="match status" value="1"/>
</dbReference>
<keyword evidence="3 6" id="KW-1003">Cell membrane</keyword>
<evidence type="ECO:0000313" key="7">
    <source>
        <dbReference type="EMBL" id="VVC94914.1"/>
    </source>
</evidence>
<accession>A0A5E4Q9E0</accession>
<dbReference type="Pfam" id="PF01146">
    <property type="entry name" value="Caveolin"/>
    <property type="match status" value="1"/>
</dbReference>
<proteinExistence type="inferred from homology"/>
<comment type="function">
    <text evidence="6">May act as a scaffolding protein within caveolar membranes. Interacts directly with G-protein alpha subunits and can functionally regulate their activity.</text>
</comment>
<evidence type="ECO:0000256" key="1">
    <source>
        <dbReference type="ARBA" id="ARBA00004202"/>
    </source>
</evidence>
<evidence type="ECO:0000256" key="2">
    <source>
        <dbReference type="ARBA" id="ARBA00010988"/>
    </source>
</evidence>
<organism evidence="7 8">
    <name type="scientific">Leptidea sinapis</name>
    <dbReference type="NCBI Taxonomy" id="189913"/>
    <lineage>
        <taxon>Eukaryota</taxon>
        <taxon>Metazoa</taxon>
        <taxon>Ecdysozoa</taxon>
        <taxon>Arthropoda</taxon>
        <taxon>Hexapoda</taxon>
        <taxon>Insecta</taxon>
        <taxon>Pterygota</taxon>
        <taxon>Neoptera</taxon>
        <taxon>Endopterygota</taxon>
        <taxon>Lepidoptera</taxon>
        <taxon>Glossata</taxon>
        <taxon>Ditrysia</taxon>
        <taxon>Papilionoidea</taxon>
        <taxon>Pieridae</taxon>
        <taxon>Dismorphiinae</taxon>
        <taxon>Leptidea</taxon>
    </lineage>
</organism>
<evidence type="ECO:0000256" key="4">
    <source>
        <dbReference type="ARBA" id="ARBA00023034"/>
    </source>
</evidence>
<keyword evidence="8" id="KW-1185">Reference proteome</keyword>
<keyword evidence="4 6" id="KW-0333">Golgi apparatus</keyword>
<dbReference type="GO" id="GO:0060090">
    <property type="term" value="F:molecular adaptor activity"/>
    <property type="evidence" value="ECO:0007669"/>
    <property type="project" value="TreeGrafter"/>
</dbReference>
<dbReference type="EMBL" id="FZQP02002159">
    <property type="protein sequence ID" value="VVC94914.1"/>
    <property type="molecule type" value="Genomic_DNA"/>
</dbReference>